<evidence type="ECO:0000313" key="2">
    <source>
        <dbReference type="Proteomes" id="UP000309340"/>
    </source>
</evidence>
<dbReference type="AlphaFoldDB" id="A0A4U0XED7"/>
<evidence type="ECO:0008006" key="3">
    <source>
        <dbReference type="Google" id="ProtNLM"/>
    </source>
</evidence>
<reference evidence="1 2" key="1">
    <citation type="submission" date="2017-03" db="EMBL/GenBank/DDBJ databases">
        <title>Genomes of endolithic fungi from Antarctica.</title>
        <authorList>
            <person name="Coleine C."/>
            <person name="Masonjones S."/>
            <person name="Stajich J.E."/>
        </authorList>
    </citation>
    <scope>NUCLEOTIDE SEQUENCE [LARGE SCALE GENOMIC DNA]</scope>
    <source>
        <strain evidence="1 2">CCFEE 5184</strain>
    </source>
</reference>
<comment type="caution">
    <text evidence="1">The sequence shown here is derived from an EMBL/GenBank/DDBJ whole genome shotgun (WGS) entry which is preliminary data.</text>
</comment>
<dbReference type="Proteomes" id="UP000309340">
    <property type="component" value="Unassembled WGS sequence"/>
</dbReference>
<keyword evidence="2" id="KW-1185">Reference proteome</keyword>
<dbReference type="EMBL" id="NAJQ01000228">
    <property type="protein sequence ID" value="TKA74387.1"/>
    <property type="molecule type" value="Genomic_DNA"/>
</dbReference>
<protein>
    <recommendedName>
        <fullName evidence="3">ABM domain-containing protein</fullName>
    </recommendedName>
</protein>
<proteinExistence type="predicted"/>
<evidence type="ECO:0000313" key="1">
    <source>
        <dbReference type="EMBL" id="TKA74387.1"/>
    </source>
</evidence>
<name>A0A4U0XED7_9PEZI</name>
<organism evidence="1 2">
    <name type="scientific">Friedmanniomyces simplex</name>
    <dbReference type="NCBI Taxonomy" id="329884"/>
    <lineage>
        <taxon>Eukaryota</taxon>
        <taxon>Fungi</taxon>
        <taxon>Dikarya</taxon>
        <taxon>Ascomycota</taxon>
        <taxon>Pezizomycotina</taxon>
        <taxon>Dothideomycetes</taxon>
        <taxon>Dothideomycetidae</taxon>
        <taxon>Mycosphaerellales</taxon>
        <taxon>Teratosphaeriaceae</taxon>
        <taxon>Friedmanniomyces</taxon>
    </lineage>
</organism>
<gene>
    <name evidence="1" type="ORF">B0A55_04515</name>
</gene>
<dbReference type="Gene3D" id="3.30.70.100">
    <property type="match status" value="1"/>
</dbReference>
<accession>A0A4U0XED7</accession>
<dbReference type="STRING" id="329884.A0A4U0XED7"/>
<dbReference type="OrthoDB" id="10011777at2759"/>
<sequence>MSEVHTIAILYAAEGKMERCPFTIVSMPATVLTADRMQSLLAQQCKRVHENEEYTLRFLVTEPINPISGETAVAEPRDHKPEELVMIETYKSKEALLQHEEEPYFKEVFGLFMEENIMAKAPFLIRTVSAAGFDIDRKLI</sequence>